<dbReference type="Gene3D" id="3.20.20.70">
    <property type="entry name" value="Aldolase class I"/>
    <property type="match status" value="1"/>
</dbReference>
<comment type="similarity">
    <text evidence="2">Belongs to the TrpF family.</text>
</comment>
<evidence type="ECO:0000256" key="2">
    <source>
        <dbReference type="ARBA" id="ARBA00007571"/>
    </source>
</evidence>
<dbReference type="InterPro" id="IPR001240">
    <property type="entry name" value="PRAI_dom"/>
</dbReference>
<dbReference type="InterPro" id="IPR044643">
    <property type="entry name" value="TrpF_fam"/>
</dbReference>
<name>A0AAV8ATW6_9POAL</name>
<keyword evidence="8" id="KW-1133">Transmembrane helix</keyword>
<dbReference type="EMBL" id="JAMFTS010005133">
    <property type="protein sequence ID" value="KAJ4734029.1"/>
    <property type="molecule type" value="Genomic_DNA"/>
</dbReference>
<proteinExistence type="inferred from homology"/>
<evidence type="ECO:0000256" key="1">
    <source>
        <dbReference type="ARBA" id="ARBA00004664"/>
    </source>
</evidence>
<feature type="domain" description="N-(5'phosphoribosyl) anthranilate isomerase (PRAI)" evidence="9">
    <location>
        <begin position="90"/>
        <end position="291"/>
    </location>
</feature>
<dbReference type="Proteomes" id="UP001140206">
    <property type="component" value="Unassembled WGS sequence"/>
</dbReference>
<evidence type="ECO:0000313" key="10">
    <source>
        <dbReference type="EMBL" id="KAJ4734029.1"/>
    </source>
</evidence>
<evidence type="ECO:0000313" key="11">
    <source>
        <dbReference type="Proteomes" id="UP001140206"/>
    </source>
</evidence>
<dbReference type="InterPro" id="IPR011060">
    <property type="entry name" value="RibuloseP-bd_barrel"/>
</dbReference>
<protein>
    <recommendedName>
        <fullName evidence="3">phosphoribosylanthranilate isomerase</fullName>
        <ecNumber evidence="3">5.3.1.24</ecNumber>
    </recommendedName>
</protein>
<keyword evidence="4" id="KW-0028">Amino-acid biosynthesis</keyword>
<dbReference type="HAMAP" id="MF_00135">
    <property type="entry name" value="PRAI"/>
    <property type="match status" value="1"/>
</dbReference>
<keyword evidence="11" id="KW-1185">Reference proteome</keyword>
<accession>A0AAV8ATW6</accession>
<dbReference type="SUPFAM" id="SSF51366">
    <property type="entry name" value="Ribulose-phoshate binding barrel"/>
    <property type="match status" value="1"/>
</dbReference>
<dbReference type="Pfam" id="PF00697">
    <property type="entry name" value="PRAI"/>
    <property type="match status" value="1"/>
</dbReference>
<feature type="transmembrane region" description="Helical" evidence="8">
    <location>
        <begin position="6"/>
        <end position="28"/>
    </location>
</feature>
<dbReference type="FunFam" id="3.20.20.70:FF:000075">
    <property type="entry name" value="Tryptophan biosynthesis protein TRP1"/>
    <property type="match status" value="1"/>
</dbReference>
<keyword evidence="6" id="KW-0057">Aromatic amino acid biosynthesis</keyword>
<keyword evidence="8" id="KW-0472">Membrane</keyword>
<dbReference type="PANTHER" id="PTHR42894">
    <property type="entry name" value="N-(5'-PHOSPHORIBOSYL)ANTHRANILATE ISOMERASE"/>
    <property type="match status" value="1"/>
</dbReference>
<keyword evidence="7 10" id="KW-0413">Isomerase</keyword>
<dbReference type="PANTHER" id="PTHR42894:SF1">
    <property type="entry name" value="N-(5'-PHOSPHORIBOSYL)ANTHRANILATE ISOMERASE"/>
    <property type="match status" value="1"/>
</dbReference>
<dbReference type="EC" id="5.3.1.24" evidence="3"/>
<evidence type="ECO:0000256" key="7">
    <source>
        <dbReference type="ARBA" id="ARBA00023235"/>
    </source>
</evidence>
<keyword evidence="5" id="KW-0822">Tryptophan biosynthesis</keyword>
<sequence length="297" mass="32660">MYFHFAHLISFTFTFSFLLFQFQVNYFCCVVRQEMGRIGCASLVQKAPAFCKASYVEGHKPSKVTISCLKTDQSRPLSTEINVKRIEPIVKMCGITSEKDAETAAKSGASLIGMILWPKSKRSVSLEVAKEISRVARECGAEPVGVFVDDDLDTILRVADASDIEFIQLHGDESRALHPELSRNNRVIYVLHADDCGNLINNVPSEEYSSVDWVLVDSAKGGSGKGFNWKEFKLPPIKSKNGWLLAGGLHPDNVSEAVSLLRPDGVDVSSGICAPDGINKDPELINSFINNVRSVSF</sequence>
<dbReference type="GO" id="GO:0004640">
    <property type="term" value="F:phosphoribosylanthranilate isomerase activity"/>
    <property type="evidence" value="ECO:0007669"/>
    <property type="project" value="UniProtKB-EC"/>
</dbReference>
<organism evidence="10 11">
    <name type="scientific">Rhynchospora pubera</name>
    <dbReference type="NCBI Taxonomy" id="906938"/>
    <lineage>
        <taxon>Eukaryota</taxon>
        <taxon>Viridiplantae</taxon>
        <taxon>Streptophyta</taxon>
        <taxon>Embryophyta</taxon>
        <taxon>Tracheophyta</taxon>
        <taxon>Spermatophyta</taxon>
        <taxon>Magnoliopsida</taxon>
        <taxon>Liliopsida</taxon>
        <taxon>Poales</taxon>
        <taxon>Cyperaceae</taxon>
        <taxon>Cyperoideae</taxon>
        <taxon>Rhynchosporeae</taxon>
        <taxon>Rhynchospora</taxon>
    </lineage>
</organism>
<evidence type="ECO:0000256" key="8">
    <source>
        <dbReference type="SAM" id="Phobius"/>
    </source>
</evidence>
<evidence type="ECO:0000256" key="3">
    <source>
        <dbReference type="ARBA" id="ARBA00012572"/>
    </source>
</evidence>
<dbReference type="AlphaFoldDB" id="A0AAV8ATW6"/>
<comment type="pathway">
    <text evidence="1">Amino-acid biosynthesis; L-tryptophan biosynthesis; L-tryptophan from chorismate: step 3/5.</text>
</comment>
<comment type="caution">
    <text evidence="10">The sequence shown here is derived from an EMBL/GenBank/DDBJ whole genome shotgun (WGS) entry which is preliminary data.</text>
</comment>
<dbReference type="CDD" id="cd00405">
    <property type="entry name" value="PRAI"/>
    <property type="match status" value="1"/>
</dbReference>
<gene>
    <name evidence="10" type="ORF">LUZ62_014559</name>
</gene>
<evidence type="ECO:0000256" key="5">
    <source>
        <dbReference type="ARBA" id="ARBA00022822"/>
    </source>
</evidence>
<evidence type="ECO:0000256" key="6">
    <source>
        <dbReference type="ARBA" id="ARBA00023141"/>
    </source>
</evidence>
<dbReference type="InterPro" id="IPR013785">
    <property type="entry name" value="Aldolase_TIM"/>
</dbReference>
<evidence type="ECO:0000259" key="9">
    <source>
        <dbReference type="Pfam" id="PF00697"/>
    </source>
</evidence>
<reference evidence="10" key="1">
    <citation type="submission" date="2022-08" db="EMBL/GenBank/DDBJ databases">
        <authorList>
            <person name="Marques A."/>
        </authorList>
    </citation>
    <scope>NUCLEOTIDE SEQUENCE</scope>
    <source>
        <strain evidence="10">RhyPub2mFocal</strain>
        <tissue evidence="10">Leaves</tissue>
    </source>
</reference>
<dbReference type="GO" id="GO:0000162">
    <property type="term" value="P:L-tryptophan biosynthetic process"/>
    <property type="evidence" value="ECO:0007669"/>
    <property type="project" value="UniProtKB-KW"/>
</dbReference>
<evidence type="ECO:0000256" key="4">
    <source>
        <dbReference type="ARBA" id="ARBA00022605"/>
    </source>
</evidence>
<keyword evidence="8" id="KW-0812">Transmembrane</keyword>